<dbReference type="AlphaFoldDB" id="A0A1E7KYH1"/>
<sequence>MGTTEARADVLVVGGGLGGVAAALAVCRTGRTAVLSEPTAWLGGQATSQAVPPDEHPWIEQFGCTASYRRWREGVRDYYRRHYPLTAAARADRHLNPGAGRVSRLCHEPRVALAVIEAMLAPHRASGRLTVLLGHAPVAAHTDGDTVRAVELRESASGESVTVAADYVLDATEGGDLLPLTGAEYVTGAESRETYGEPSAPAVADPANMQGVTVCFALEHRDGEDHVTDPPADYAFWRDYRPDFWPGPLLDWTAPEPDTLRPLRRTFDPNPDEPDGPLPAGRDTERGDKPLWLFRRILSRSRHLPGAFDSDVTLVNWPMNDYWLGNVVDVGAEEAARHTEAARQLSLSLLHWMRTEAPRGDGGTGFPGLRLRPDITGTRDGLAMAPYIREARRIRAVTTVTENDVSLAVRGEHGATPYTDSVGIGSYRIDLHPSTGGDGYIDVGSLPFRIPLGALLPVRMRNLLPAAKNIGTTHITTGCYRLHPVEWNVGEAAGALAAHCLLHGLRPHQVHGAPALLEDFQDALLRQGFELKWPEVKGY</sequence>
<accession>A0A1E7KYH1</accession>
<comment type="caution">
    <text evidence="2">The sequence shown here is derived from an EMBL/GenBank/DDBJ whole genome shotgun (WGS) entry which is preliminary data.</text>
</comment>
<dbReference type="Pfam" id="PF12831">
    <property type="entry name" value="FAD_oxidored"/>
    <property type="match status" value="1"/>
</dbReference>
<dbReference type="Proteomes" id="UP000176005">
    <property type="component" value="Unassembled WGS sequence"/>
</dbReference>
<dbReference type="SUPFAM" id="SSF51905">
    <property type="entry name" value="FAD/NAD(P)-binding domain"/>
    <property type="match status" value="1"/>
</dbReference>
<evidence type="ECO:0000313" key="3">
    <source>
        <dbReference type="Proteomes" id="UP000176005"/>
    </source>
</evidence>
<evidence type="ECO:0000313" key="2">
    <source>
        <dbReference type="EMBL" id="OEV08966.1"/>
    </source>
</evidence>
<dbReference type="PANTHER" id="PTHR42716:SF1">
    <property type="entry name" value="SLL0471 PROTEIN"/>
    <property type="match status" value="1"/>
</dbReference>
<evidence type="ECO:0000256" key="1">
    <source>
        <dbReference type="SAM" id="MobiDB-lite"/>
    </source>
</evidence>
<keyword evidence="3" id="KW-1185">Reference proteome</keyword>
<dbReference type="Gene3D" id="3.50.50.60">
    <property type="entry name" value="FAD/NAD(P)-binding domain"/>
    <property type="match status" value="1"/>
</dbReference>
<proteinExistence type="predicted"/>
<dbReference type="GO" id="GO:0009435">
    <property type="term" value="P:NAD+ biosynthetic process"/>
    <property type="evidence" value="ECO:0007669"/>
    <property type="project" value="InterPro"/>
</dbReference>
<dbReference type="GO" id="GO:0008734">
    <property type="term" value="F:L-aspartate oxidase activity"/>
    <property type="evidence" value="ECO:0007669"/>
    <property type="project" value="InterPro"/>
</dbReference>
<dbReference type="PANTHER" id="PTHR42716">
    <property type="entry name" value="L-ASPARTATE OXIDASE"/>
    <property type="match status" value="1"/>
</dbReference>
<protein>
    <submittedName>
        <fullName evidence="2">FAD-dependent oxidoreductase</fullName>
    </submittedName>
</protein>
<dbReference type="InterPro" id="IPR036188">
    <property type="entry name" value="FAD/NAD-bd_sf"/>
</dbReference>
<feature type="region of interest" description="Disordered" evidence="1">
    <location>
        <begin position="260"/>
        <end position="286"/>
    </location>
</feature>
<name>A0A1E7KYH1_9ACTN</name>
<organism evidence="2 3">
    <name type="scientific">Streptomyces nanshensis</name>
    <dbReference type="NCBI Taxonomy" id="518642"/>
    <lineage>
        <taxon>Bacteria</taxon>
        <taxon>Bacillati</taxon>
        <taxon>Actinomycetota</taxon>
        <taxon>Actinomycetes</taxon>
        <taxon>Kitasatosporales</taxon>
        <taxon>Streptomycetaceae</taxon>
        <taxon>Streptomyces</taxon>
    </lineage>
</organism>
<dbReference type="EMBL" id="LJGW01000389">
    <property type="protein sequence ID" value="OEV08966.1"/>
    <property type="molecule type" value="Genomic_DNA"/>
</dbReference>
<dbReference type="PATRIC" id="fig|518642.10.peg.5498"/>
<gene>
    <name evidence="2" type="ORF">AN218_24245</name>
</gene>
<dbReference type="InterPro" id="IPR005288">
    <property type="entry name" value="NadB"/>
</dbReference>
<reference evidence="2 3" key="1">
    <citation type="journal article" date="2016" name="Front. Microbiol.">
        <title>Comparative Genomics Analysis of Streptomyces Species Reveals Their Adaptation to the Marine Environment and Their Diversity at the Genomic Level.</title>
        <authorList>
            <person name="Tian X."/>
            <person name="Zhang Z."/>
            <person name="Yang T."/>
            <person name="Chen M."/>
            <person name="Li J."/>
            <person name="Chen F."/>
            <person name="Yang J."/>
            <person name="Li W."/>
            <person name="Zhang B."/>
            <person name="Zhang Z."/>
            <person name="Wu J."/>
            <person name="Zhang C."/>
            <person name="Long L."/>
            <person name="Xiao J."/>
        </authorList>
    </citation>
    <scope>NUCLEOTIDE SEQUENCE [LARGE SCALE GENOMIC DNA]</scope>
    <source>
        <strain evidence="2 3">SCSIO 10429</strain>
    </source>
</reference>